<dbReference type="Pfam" id="PF03766">
    <property type="entry name" value="Remorin_N"/>
    <property type="match status" value="1"/>
</dbReference>
<gene>
    <name evidence="6" type="ORF">CR513_01993</name>
</gene>
<keyword evidence="7" id="KW-1185">Reference proteome</keyword>
<evidence type="ECO:0000313" key="6">
    <source>
        <dbReference type="EMBL" id="RDY13135.1"/>
    </source>
</evidence>
<evidence type="ECO:0008006" key="8">
    <source>
        <dbReference type="Google" id="ProtNLM"/>
    </source>
</evidence>
<name>A0A371IDT3_MUCPR</name>
<evidence type="ECO:0000256" key="3">
    <source>
        <dbReference type="SAM" id="MobiDB-lite"/>
    </source>
</evidence>
<feature type="domain" description="Remorin N-terminal" evidence="5">
    <location>
        <begin position="32"/>
        <end position="85"/>
    </location>
</feature>
<dbReference type="AlphaFoldDB" id="A0A371IDT3"/>
<dbReference type="Pfam" id="PF03763">
    <property type="entry name" value="Remorin_C"/>
    <property type="match status" value="1"/>
</dbReference>
<reference evidence="6" key="1">
    <citation type="submission" date="2018-05" db="EMBL/GenBank/DDBJ databases">
        <title>Draft genome of Mucuna pruriens seed.</title>
        <authorList>
            <person name="Nnadi N.E."/>
            <person name="Vos R."/>
            <person name="Hasami M.H."/>
            <person name="Devisetty U.K."/>
            <person name="Aguiy J.C."/>
        </authorList>
    </citation>
    <scope>NUCLEOTIDE SEQUENCE [LARGE SCALE GENOMIC DNA]</scope>
    <source>
        <strain evidence="6">JCA_2017</strain>
    </source>
</reference>
<keyword evidence="2" id="KW-0175">Coiled coil</keyword>
<dbReference type="OrthoDB" id="684343at2759"/>
<evidence type="ECO:0000259" key="4">
    <source>
        <dbReference type="Pfam" id="PF03763"/>
    </source>
</evidence>
<feature type="region of interest" description="Disordered" evidence="3">
    <location>
        <begin position="1"/>
        <end position="32"/>
    </location>
</feature>
<evidence type="ECO:0000256" key="1">
    <source>
        <dbReference type="ARBA" id="ARBA00005711"/>
    </source>
</evidence>
<dbReference type="STRING" id="157652.A0A371IDT3"/>
<dbReference type="InterPro" id="IPR005518">
    <property type="entry name" value="Remorin_N"/>
</dbReference>
<dbReference type="PANTHER" id="PTHR31775:SF44">
    <property type="entry name" value="CARBOXY-TERMINAL REGION REMORIN"/>
    <property type="match status" value="1"/>
</dbReference>
<proteinExistence type="inferred from homology"/>
<comment type="caution">
    <text evidence="6">The sequence shown here is derived from an EMBL/GenBank/DDBJ whole genome shotgun (WGS) entry which is preliminary data.</text>
</comment>
<dbReference type="EMBL" id="QJKJ01000340">
    <property type="protein sequence ID" value="RDY13135.1"/>
    <property type="molecule type" value="Genomic_DNA"/>
</dbReference>
<feature type="domain" description="Remorin C-terminal" evidence="4">
    <location>
        <begin position="89"/>
        <end position="194"/>
    </location>
</feature>
<organism evidence="6 7">
    <name type="scientific">Mucuna pruriens</name>
    <name type="common">Velvet bean</name>
    <name type="synonym">Dolichos pruriens</name>
    <dbReference type="NCBI Taxonomy" id="157652"/>
    <lineage>
        <taxon>Eukaryota</taxon>
        <taxon>Viridiplantae</taxon>
        <taxon>Streptophyta</taxon>
        <taxon>Embryophyta</taxon>
        <taxon>Tracheophyta</taxon>
        <taxon>Spermatophyta</taxon>
        <taxon>Magnoliopsida</taxon>
        <taxon>eudicotyledons</taxon>
        <taxon>Gunneridae</taxon>
        <taxon>Pentapetalae</taxon>
        <taxon>rosids</taxon>
        <taxon>fabids</taxon>
        <taxon>Fabales</taxon>
        <taxon>Fabaceae</taxon>
        <taxon>Papilionoideae</taxon>
        <taxon>50 kb inversion clade</taxon>
        <taxon>NPAAA clade</taxon>
        <taxon>indigoferoid/millettioid clade</taxon>
        <taxon>Phaseoleae</taxon>
        <taxon>Mucuna</taxon>
    </lineage>
</organism>
<dbReference type="Proteomes" id="UP000257109">
    <property type="component" value="Unassembled WGS sequence"/>
</dbReference>
<protein>
    <recommendedName>
        <fullName evidence="8">Remorin</fullName>
    </recommendedName>
</protein>
<dbReference type="PANTHER" id="PTHR31775">
    <property type="entry name" value="OS02G0117200 PROTEIN"/>
    <property type="match status" value="1"/>
</dbReference>
<sequence length="199" mass="21550">MAELQTKAEAGSVPVLAPVEPEPPLAEAPPLDAVDKKAVAAPPPAPAPAEETKALAVVENEKIPEPVKKKATGGSLDRDIALAEIEKEKRLSNVKAWEESEKSKAENKAQKHLSAVAAWENSKKAALEAQLKEIEEQLEKKKAEYGEKMKNKIALVHKQAEEKRAMVEAKRGEEVLKAEEAAAKYRATGTLPKKGFGCF</sequence>
<dbReference type="InterPro" id="IPR005516">
    <property type="entry name" value="Remorin_C"/>
</dbReference>
<evidence type="ECO:0000256" key="2">
    <source>
        <dbReference type="SAM" id="Coils"/>
    </source>
</evidence>
<evidence type="ECO:0000259" key="5">
    <source>
        <dbReference type="Pfam" id="PF03766"/>
    </source>
</evidence>
<feature type="coiled-coil region" evidence="2">
    <location>
        <begin position="117"/>
        <end position="151"/>
    </location>
</feature>
<evidence type="ECO:0000313" key="7">
    <source>
        <dbReference type="Proteomes" id="UP000257109"/>
    </source>
</evidence>
<comment type="similarity">
    <text evidence="1">Belongs to the remorin family.</text>
</comment>
<accession>A0A371IDT3</accession>